<dbReference type="GO" id="GO:0004714">
    <property type="term" value="F:transmembrane receptor protein tyrosine kinase activity"/>
    <property type="evidence" value="ECO:0007669"/>
    <property type="project" value="InterPro"/>
</dbReference>
<dbReference type="FunFam" id="2.60.120.430:FF:000003">
    <property type="entry name" value="FERONIA receptor-like kinase"/>
    <property type="match status" value="1"/>
</dbReference>
<evidence type="ECO:0000256" key="4">
    <source>
        <dbReference type="ARBA" id="ARBA00022741"/>
    </source>
</evidence>
<organism evidence="9 10">
    <name type="scientific">Actinidia rufa</name>
    <dbReference type="NCBI Taxonomy" id="165716"/>
    <lineage>
        <taxon>Eukaryota</taxon>
        <taxon>Viridiplantae</taxon>
        <taxon>Streptophyta</taxon>
        <taxon>Embryophyta</taxon>
        <taxon>Tracheophyta</taxon>
        <taxon>Spermatophyta</taxon>
        <taxon>Magnoliopsida</taxon>
        <taxon>eudicotyledons</taxon>
        <taxon>Gunneridae</taxon>
        <taxon>Pentapetalae</taxon>
        <taxon>asterids</taxon>
        <taxon>Ericales</taxon>
        <taxon>Actinidiaceae</taxon>
        <taxon>Actinidia</taxon>
    </lineage>
</organism>
<dbReference type="Gene3D" id="2.60.120.430">
    <property type="entry name" value="Galactose-binding lectin"/>
    <property type="match status" value="2"/>
</dbReference>
<keyword evidence="2" id="KW-0418">Kinase</keyword>
<dbReference type="GO" id="GO:0004674">
    <property type="term" value="F:protein serine/threonine kinase activity"/>
    <property type="evidence" value="ECO:0007669"/>
    <property type="project" value="UniProtKB-KW"/>
</dbReference>
<evidence type="ECO:0000256" key="5">
    <source>
        <dbReference type="ARBA" id="ARBA00022840"/>
    </source>
</evidence>
<reference evidence="10" key="1">
    <citation type="submission" date="2019-07" db="EMBL/GenBank/DDBJ databases">
        <title>De Novo Assembly of kiwifruit Actinidia rufa.</title>
        <authorList>
            <person name="Sugita-Konishi S."/>
            <person name="Sato K."/>
            <person name="Mori E."/>
            <person name="Abe Y."/>
            <person name="Kisaki G."/>
            <person name="Hamano K."/>
            <person name="Suezawa K."/>
            <person name="Otani M."/>
            <person name="Fukuda T."/>
            <person name="Manabe T."/>
            <person name="Gomi K."/>
            <person name="Tabuchi M."/>
            <person name="Akimitsu K."/>
            <person name="Kataoka I."/>
        </authorList>
    </citation>
    <scope>NUCLEOTIDE SEQUENCE [LARGE SCALE GENOMIC DNA]</scope>
    <source>
        <strain evidence="10">cv. Fuchu</strain>
    </source>
</reference>
<dbReference type="GO" id="GO:0005524">
    <property type="term" value="F:ATP binding"/>
    <property type="evidence" value="ECO:0007669"/>
    <property type="project" value="UniProtKB-KW"/>
</dbReference>
<keyword evidence="7" id="KW-0472">Membrane</keyword>
<dbReference type="InterPro" id="IPR045272">
    <property type="entry name" value="ANXUR1/2-like"/>
</dbReference>
<keyword evidence="3" id="KW-0808">Transferase</keyword>
<evidence type="ECO:0000256" key="6">
    <source>
        <dbReference type="ARBA" id="ARBA00023180"/>
    </source>
</evidence>
<evidence type="ECO:0000256" key="3">
    <source>
        <dbReference type="ARBA" id="ARBA00022679"/>
    </source>
</evidence>
<dbReference type="PANTHER" id="PTHR34590">
    <property type="entry name" value="OS03G0124300 PROTEIN-RELATED"/>
    <property type="match status" value="1"/>
</dbReference>
<keyword evidence="2" id="KW-0723">Serine/threonine-protein kinase</keyword>
<accession>A0A7J0D9N5</accession>
<dbReference type="PANTHER" id="PTHR34590:SF15">
    <property type="entry name" value="PROTEIN KINASE DOMAIN-CONTAINING PROTEIN"/>
    <property type="match status" value="1"/>
</dbReference>
<comment type="caution">
    <text evidence="9">The sequence shown here is derived from an EMBL/GenBank/DDBJ whole genome shotgun (WGS) entry which is preliminary data.</text>
</comment>
<keyword evidence="10" id="KW-1185">Reference proteome</keyword>
<dbReference type="InterPro" id="IPR024788">
    <property type="entry name" value="Malectin-like_Carb-bd_dom"/>
</dbReference>
<evidence type="ECO:0000259" key="8">
    <source>
        <dbReference type="Pfam" id="PF12819"/>
    </source>
</evidence>
<evidence type="ECO:0000313" key="10">
    <source>
        <dbReference type="Proteomes" id="UP000585474"/>
    </source>
</evidence>
<dbReference type="Proteomes" id="UP000585474">
    <property type="component" value="Unassembled WGS sequence"/>
</dbReference>
<evidence type="ECO:0000256" key="7">
    <source>
        <dbReference type="SAM" id="Phobius"/>
    </source>
</evidence>
<keyword evidence="5" id="KW-0067">ATP-binding</keyword>
<name>A0A7J0D9N5_9ERIC</name>
<dbReference type="GO" id="GO:0016020">
    <property type="term" value="C:membrane"/>
    <property type="evidence" value="ECO:0007669"/>
    <property type="project" value="UniProtKB-SubCell"/>
</dbReference>
<comment type="subcellular location">
    <subcellularLocation>
        <location evidence="1">Membrane</location>
        <topology evidence="1">Single-pass type I membrane protein</topology>
    </subcellularLocation>
</comment>
<evidence type="ECO:0000256" key="2">
    <source>
        <dbReference type="ARBA" id="ARBA00022527"/>
    </source>
</evidence>
<keyword evidence="4" id="KW-0547">Nucleotide-binding</keyword>
<dbReference type="Gene3D" id="3.30.200.20">
    <property type="entry name" value="Phosphorylase Kinase, domain 1"/>
    <property type="match status" value="1"/>
</dbReference>
<feature type="domain" description="Malectin-like" evidence="8">
    <location>
        <begin position="3"/>
        <end position="61"/>
    </location>
</feature>
<sequence length="373" mass="41109">MCNLTWKFPVDLGFRYLIRLHFCEPDFGVKESGQREFSIFVNNKTAEARADLIKWSCGNGVAINYEPMAKYHTGAVLNGLEVFKLSNPDSSLAGQNLKPLAHVSAATTPKLLKVLSGFGNGHTIVSGLIILITLLNIIVYKLRLWAENVGMKEVSVLSKSEEECRRFSLSEIQMTTNTFDDELVIGDSGFGMAYNGLIDEGSIIVAVKRLKSMSKQGAQDSPNNYYPVDDIAGNCGSTGNSISLDIREWIGDVGSQFTSTRQPNGKAISSKEFLRSFSANPIPYMTAQFSHSQFAITFQVSYGQEFIRLHFYPASYPGFEKSKAFFAVKAGAYTPLNNFSASLTADALAFKSFTKEFCVNVEENQALSITFVP</sequence>
<dbReference type="EMBL" id="BJWL01000124">
    <property type="protein sequence ID" value="GFS30490.1"/>
    <property type="molecule type" value="Genomic_DNA"/>
</dbReference>
<gene>
    <name evidence="9" type="ORF">Acr_00g0012190</name>
</gene>
<evidence type="ECO:0000256" key="1">
    <source>
        <dbReference type="ARBA" id="ARBA00004479"/>
    </source>
</evidence>
<evidence type="ECO:0000313" key="9">
    <source>
        <dbReference type="EMBL" id="GFS30490.1"/>
    </source>
</evidence>
<proteinExistence type="predicted"/>
<dbReference type="OrthoDB" id="1720310at2759"/>
<protein>
    <recommendedName>
        <fullName evidence="8">Malectin-like domain-containing protein</fullName>
    </recommendedName>
</protein>
<keyword evidence="7" id="KW-0812">Transmembrane</keyword>
<dbReference type="AlphaFoldDB" id="A0A7J0D9N5"/>
<keyword evidence="7" id="KW-1133">Transmembrane helix</keyword>
<feature type="transmembrane region" description="Helical" evidence="7">
    <location>
        <begin position="124"/>
        <end position="142"/>
    </location>
</feature>
<dbReference type="Pfam" id="PF12819">
    <property type="entry name" value="Malectin_like"/>
    <property type="match status" value="1"/>
</dbReference>
<keyword evidence="6" id="KW-0325">Glycoprotein</keyword>